<evidence type="ECO:0000256" key="5">
    <source>
        <dbReference type="ARBA" id="ARBA00022691"/>
    </source>
</evidence>
<dbReference type="GO" id="GO:0008276">
    <property type="term" value="F:protein methyltransferase activity"/>
    <property type="evidence" value="ECO:0007669"/>
    <property type="project" value="InterPro"/>
</dbReference>
<evidence type="ECO:0000256" key="4">
    <source>
        <dbReference type="ARBA" id="ARBA00022679"/>
    </source>
</evidence>
<feature type="domain" description="Tetrapyrrole methylase" evidence="6">
    <location>
        <begin position="7"/>
        <end position="190"/>
    </location>
</feature>
<dbReference type="NCBIfam" id="TIGR02467">
    <property type="entry name" value="CbiE"/>
    <property type="match status" value="1"/>
</dbReference>
<dbReference type="CDD" id="cd02440">
    <property type="entry name" value="AdoMet_MTases"/>
    <property type="match status" value="1"/>
</dbReference>
<dbReference type="InterPro" id="IPR050714">
    <property type="entry name" value="Cobalamin_biosynth_MTase"/>
</dbReference>
<accession>A0A2T0KDI5</accession>
<keyword evidence="3 7" id="KW-0489">Methyltransferase</keyword>
<dbReference type="InterPro" id="IPR000878">
    <property type="entry name" value="4pyrrol_Mease"/>
</dbReference>
<dbReference type="PANTHER" id="PTHR43182">
    <property type="entry name" value="COBALT-PRECORRIN-6B C(15)-METHYLTRANSFERASE (DECARBOXYLATING)"/>
    <property type="match status" value="1"/>
</dbReference>
<evidence type="ECO:0000313" key="7">
    <source>
        <dbReference type="EMBL" id="PRX21355.1"/>
    </source>
</evidence>
<dbReference type="OrthoDB" id="9787825at2"/>
<keyword evidence="8" id="KW-1185">Reference proteome</keyword>
<protein>
    <submittedName>
        <fullName evidence="7">Precorrin-6Y C5,15-methyltransferase (Decarboxylating)</fullName>
    </submittedName>
</protein>
<dbReference type="InterPro" id="IPR014777">
    <property type="entry name" value="4pyrrole_Mease_sub1"/>
</dbReference>
<evidence type="ECO:0000313" key="8">
    <source>
        <dbReference type="Proteomes" id="UP000239415"/>
    </source>
</evidence>
<dbReference type="Gene3D" id="3.40.50.150">
    <property type="entry name" value="Vaccinia Virus protein VP39"/>
    <property type="match status" value="1"/>
</dbReference>
<dbReference type="EMBL" id="PVMZ01000006">
    <property type="protein sequence ID" value="PRX21355.1"/>
    <property type="molecule type" value="Genomic_DNA"/>
</dbReference>
<dbReference type="RefSeq" id="WP_106319380.1">
    <property type="nucleotide sequence ID" value="NZ_BOMO01000003.1"/>
</dbReference>
<dbReference type="GO" id="GO:0032259">
    <property type="term" value="P:methylation"/>
    <property type="evidence" value="ECO:0007669"/>
    <property type="project" value="UniProtKB-KW"/>
</dbReference>
<sequence length="402" mass="41258">MHSEPPITVIGIGAGGWPGLSGTAQSTLIGAEVVFGSTRQLDLLPPDVAARRVPWPSPLVPALPGLLDAEQDRRVCVLASGDPMFHGIGATLTRLVGVDRLRVLPHPSSVSLAAARLGWDLAATDVVSLVTAPVETLGRLINPGRRILVLSAGAHTPAAVAELLTRHGHGSATMTVLEQLDGPAERLVTGAAEGWTIPDGDPLNVVAIECGDGPARAVVPGLPDDDYEGDGQLTKREVRAVTLAALAPAPGALLWDVGAGSGSIGIEWMRAHPACRAIAVESSADRAAVITANATALGVPGLRVVHGRAPDALDGLPRPDTIFIGGGLTRDGVLDRCLTALHPGGRLVANAVTVESEAVLAAAYAKLGGELTRITVQRGSPVGGFTGWRSFMPVTIWSAVIA</sequence>
<dbReference type="GO" id="GO:0009236">
    <property type="term" value="P:cobalamin biosynthetic process"/>
    <property type="evidence" value="ECO:0007669"/>
    <property type="project" value="UniProtKB-UniPathway"/>
</dbReference>
<dbReference type="InterPro" id="IPR012818">
    <property type="entry name" value="CbiE"/>
</dbReference>
<reference evidence="7 8" key="1">
    <citation type="submission" date="2018-03" db="EMBL/GenBank/DDBJ databases">
        <title>Genomic Encyclopedia of Archaeal and Bacterial Type Strains, Phase II (KMG-II): from individual species to whole genera.</title>
        <authorList>
            <person name="Goeker M."/>
        </authorList>
    </citation>
    <scope>NUCLEOTIDE SEQUENCE [LARGE SCALE GENOMIC DNA]</scope>
    <source>
        <strain evidence="7 8">DSM 43146</strain>
    </source>
</reference>
<dbReference type="SUPFAM" id="SSF53335">
    <property type="entry name" value="S-adenosyl-L-methionine-dependent methyltransferases"/>
    <property type="match status" value="1"/>
</dbReference>
<gene>
    <name evidence="7" type="ORF">CLV67_106135</name>
</gene>
<organism evidence="7 8">
    <name type="scientific">Actinoplanes italicus</name>
    <dbReference type="NCBI Taxonomy" id="113567"/>
    <lineage>
        <taxon>Bacteria</taxon>
        <taxon>Bacillati</taxon>
        <taxon>Actinomycetota</taxon>
        <taxon>Actinomycetes</taxon>
        <taxon>Micromonosporales</taxon>
        <taxon>Micromonosporaceae</taxon>
        <taxon>Actinoplanes</taxon>
    </lineage>
</organism>
<dbReference type="PANTHER" id="PTHR43182:SF1">
    <property type="entry name" value="COBALT-PRECORRIN-7 C(5)-METHYLTRANSFERASE"/>
    <property type="match status" value="1"/>
</dbReference>
<evidence type="ECO:0000256" key="3">
    <source>
        <dbReference type="ARBA" id="ARBA00022603"/>
    </source>
</evidence>
<evidence type="ECO:0000259" key="6">
    <source>
        <dbReference type="Pfam" id="PF00590"/>
    </source>
</evidence>
<dbReference type="InterPro" id="IPR006365">
    <property type="entry name" value="Cbl_synth_CobL"/>
</dbReference>
<proteinExistence type="predicted"/>
<name>A0A2T0KDI5_9ACTN</name>
<dbReference type="CDD" id="cd11644">
    <property type="entry name" value="Precorrin-6Y-MT"/>
    <property type="match status" value="1"/>
</dbReference>
<keyword evidence="5" id="KW-0949">S-adenosyl-L-methionine</keyword>
<dbReference type="NCBIfam" id="TIGR02469">
    <property type="entry name" value="CbiT"/>
    <property type="match status" value="1"/>
</dbReference>
<dbReference type="InterPro" id="IPR014008">
    <property type="entry name" value="Cbl_synth_MTase_CbiT"/>
</dbReference>
<evidence type="ECO:0000256" key="1">
    <source>
        <dbReference type="ARBA" id="ARBA00004953"/>
    </source>
</evidence>
<evidence type="ECO:0000256" key="2">
    <source>
        <dbReference type="ARBA" id="ARBA00022573"/>
    </source>
</evidence>
<keyword evidence="4 7" id="KW-0808">Transferase</keyword>
<comment type="pathway">
    <text evidence="1">Cofactor biosynthesis; adenosylcobalamin biosynthesis.</text>
</comment>
<dbReference type="UniPathway" id="UPA00148"/>
<dbReference type="SUPFAM" id="SSF53790">
    <property type="entry name" value="Tetrapyrrole methylase"/>
    <property type="match status" value="1"/>
</dbReference>
<dbReference type="Pfam" id="PF00590">
    <property type="entry name" value="TP_methylase"/>
    <property type="match status" value="1"/>
</dbReference>
<keyword evidence="2" id="KW-0169">Cobalamin biosynthesis</keyword>
<dbReference type="InterPro" id="IPR035996">
    <property type="entry name" value="4pyrrol_Methylase_sf"/>
</dbReference>
<dbReference type="InterPro" id="IPR029063">
    <property type="entry name" value="SAM-dependent_MTases_sf"/>
</dbReference>
<dbReference type="AlphaFoldDB" id="A0A2T0KDI5"/>
<dbReference type="Gene3D" id="3.40.1010.10">
    <property type="entry name" value="Cobalt-precorrin-4 Transmethylase, Domain 1"/>
    <property type="match status" value="1"/>
</dbReference>
<comment type="caution">
    <text evidence="7">The sequence shown here is derived from an EMBL/GenBank/DDBJ whole genome shotgun (WGS) entry which is preliminary data.</text>
</comment>
<dbReference type="Proteomes" id="UP000239415">
    <property type="component" value="Unassembled WGS sequence"/>
</dbReference>
<dbReference type="PIRSF" id="PIRSF036428">
    <property type="entry name" value="CobL"/>
    <property type="match status" value="1"/>
</dbReference>